<dbReference type="AlphaFoldDB" id="A0A8X7UPL0"/>
<proteinExistence type="predicted"/>
<comment type="caution">
    <text evidence="1">The sequence shown here is derived from an EMBL/GenBank/DDBJ whole genome shotgun (WGS) entry which is preliminary data.</text>
</comment>
<dbReference type="EMBL" id="JAAMPC010000010">
    <property type="protein sequence ID" value="KAG2285181.1"/>
    <property type="molecule type" value="Genomic_DNA"/>
</dbReference>
<name>A0A8X7UPL0_BRACI</name>
<accession>A0A8X7UPL0</accession>
<evidence type="ECO:0000313" key="2">
    <source>
        <dbReference type="Proteomes" id="UP000886595"/>
    </source>
</evidence>
<gene>
    <name evidence="1" type="ORF">Bca52824_044785</name>
</gene>
<dbReference type="Proteomes" id="UP000886595">
    <property type="component" value="Unassembled WGS sequence"/>
</dbReference>
<organism evidence="1 2">
    <name type="scientific">Brassica carinata</name>
    <name type="common">Ethiopian mustard</name>
    <name type="synonym">Abyssinian cabbage</name>
    <dbReference type="NCBI Taxonomy" id="52824"/>
    <lineage>
        <taxon>Eukaryota</taxon>
        <taxon>Viridiplantae</taxon>
        <taxon>Streptophyta</taxon>
        <taxon>Embryophyta</taxon>
        <taxon>Tracheophyta</taxon>
        <taxon>Spermatophyta</taxon>
        <taxon>Magnoliopsida</taxon>
        <taxon>eudicotyledons</taxon>
        <taxon>Gunneridae</taxon>
        <taxon>Pentapetalae</taxon>
        <taxon>rosids</taxon>
        <taxon>malvids</taxon>
        <taxon>Brassicales</taxon>
        <taxon>Brassicaceae</taxon>
        <taxon>Brassiceae</taxon>
        <taxon>Brassica</taxon>
    </lineage>
</organism>
<protein>
    <submittedName>
        <fullName evidence="1">Uncharacterized protein</fullName>
    </submittedName>
</protein>
<reference evidence="1 2" key="1">
    <citation type="submission" date="2020-02" db="EMBL/GenBank/DDBJ databases">
        <authorList>
            <person name="Ma Q."/>
            <person name="Huang Y."/>
            <person name="Song X."/>
            <person name="Pei D."/>
        </authorList>
    </citation>
    <scope>NUCLEOTIDE SEQUENCE [LARGE SCALE GENOMIC DNA]</scope>
    <source>
        <strain evidence="1">Sxm20200214</strain>
        <tissue evidence="1">Leaf</tissue>
    </source>
</reference>
<sequence length="114" mass="12678">MESRQTAWNTIAQCVALTLAININIITDVISANLPSIFDVSIKLQEHTTLPIPSTHSSQLVLHLIMPTKNAFFAGMSLTTASPGIWKIKNCTIVMFVISAYAEVVRQTHHQFVW</sequence>
<keyword evidence="2" id="KW-1185">Reference proteome</keyword>
<evidence type="ECO:0000313" key="1">
    <source>
        <dbReference type="EMBL" id="KAG2285181.1"/>
    </source>
</evidence>